<evidence type="ECO:0000313" key="12">
    <source>
        <dbReference type="Proteomes" id="UP000611945"/>
    </source>
</evidence>
<evidence type="ECO:0000256" key="6">
    <source>
        <dbReference type="ARBA" id="ARBA00022927"/>
    </source>
</evidence>
<feature type="domain" description="Type II secretion system protein GspC N-terminal" evidence="10">
    <location>
        <begin position="71"/>
        <end position="149"/>
    </location>
</feature>
<evidence type="ECO:0000256" key="7">
    <source>
        <dbReference type="ARBA" id="ARBA00022989"/>
    </source>
</evidence>
<accession>A0ABR8TNQ4</accession>
<evidence type="ECO:0000256" key="2">
    <source>
        <dbReference type="ARBA" id="ARBA00022448"/>
    </source>
</evidence>
<dbReference type="Gene3D" id="2.30.30.830">
    <property type="match status" value="1"/>
</dbReference>
<keyword evidence="2" id="KW-0813">Transport</keyword>
<evidence type="ECO:0000256" key="9">
    <source>
        <dbReference type="SAM" id="MobiDB-lite"/>
    </source>
</evidence>
<keyword evidence="12" id="KW-1185">Reference proteome</keyword>
<feature type="region of interest" description="Disordered" evidence="9">
    <location>
        <begin position="194"/>
        <end position="218"/>
    </location>
</feature>
<evidence type="ECO:0000313" key="11">
    <source>
        <dbReference type="EMBL" id="MBD7977390.1"/>
    </source>
</evidence>
<organism evidence="11 12">
    <name type="scientific">Serpens gallinarum</name>
    <dbReference type="NCBI Taxonomy" id="2763075"/>
    <lineage>
        <taxon>Bacteria</taxon>
        <taxon>Pseudomonadati</taxon>
        <taxon>Pseudomonadota</taxon>
        <taxon>Gammaproteobacteria</taxon>
        <taxon>Pseudomonadales</taxon>
        <taxon>Pseudomonadaceae</taxon>
        <taxon>Pseudomonas</taxon>
    </lineage>
</organism>
<comment type="subcellular location">
    <subcellularLocation>
        <location evidence="1">Cell inner membrane</location>
    </subcellularLocation>
</comment>
<evidence type="ECO:0000259" key="10">
    <source>
        <dbReference type="Pfam" id="PF11356"/>
    </source>
</evidence>
<sequence length="218" mass="23914">MEYSLPKTGSLHWLQRHSPTVLGAFLLAAMSISLAWQSAEWLRVLKAPPPPVEYTAPPSAPQVPLEKLTLLFGPNLTESLAPPATTLRLTLHGSFVNADPLRSSAIIQRNGDRPQRFAIGGELETGVRLHAVYADRVEIERNGRRETLHFPSRGRAGNAPVLSTPLTPEEQAAQLSALQDDSLRQLRERLASLRQKLNTSGTRATDTPPPIEQPTESD</sequence>
<protein>
    <submittedName>
        <fullName evidence="11">Secretion protein XcpP</fullName>
    </submittedName>
</protein>
<dbReference type="Proteomes" id="UP000611945">
    <property type="component" value="Unassembled WGS sequence"/>
</dbReference>
<proteinExistence type="predicted"/>
<keyword evidence="6" id="KW-0653">Protein transport</keyword>
<keyword evidence="3" id="KW-1003">Cell membrane</keyword>
<evidence type="ECO:0000256" key="8">
    <source>
        <dbReference type="ARBA" id="ARBA00023136"/>
    </source>
</evidence>
<keyword evidence="8" id="KW-0472">Membrane</keyword>
<evidence type="ECO:0000256" key="1">
    <source>
        <dbReference type="ARBA" id="ARBA00004533"/>
    </source>
</evidence>
<keyword evidence="4" id="KW-0997">Cell inner membrane</keyword>
<keyword evidence="7" id="KW-1133">Transmembrane helix</keyword>
<name>A0ABR8TNQ4_9PSED</name>
<gene>
    <name evidence="11" type="ORF">H9642_09315</name>
</gene>
<evidence type="ECO:0000256" key="3">
    <source>
        <dbReference type="ARBA" id="ARBA00022475"/>
    </source>
</evidence>
<reference evidence="11 12" key="1">
    <citation type="submission" date="2020-08" db="EMBL/GenBank/DDBJ databases">
        <title>A Genomic Blueprint of the Chicken Gut Microbiome.</title>
        <authorList>
            <person name="Gilroy R."/>
            <person name="Ravi A."/>
            <person name="Getino M."/>
            <person name="Pursley I."/>
            <person name="Horton D.L."/>
            <person name="Alikhan N.-F."/>
            <person name="Baker D."/>
            <person name="Gharbi K."/>
            <person name="Hall N."/>
            <person name="Watson M."/>
            <person name="Adriaenssens E.M."/>
            <person name="Foster-Nyarko E."/>
            <person name="Jarju S."/>
            <person name="Secka A."/>
            <person name="Antonio M."/>
            <person name="Oren A."/>
            <person name="Chaudhuri R."/>
            <person name="La Ragione R.M."/>
            <person name="Hildebrand F."/>
            <person name="Pallen M.J."/>
        </authorList>
    </citation>
    <scope>NUCLEOTIDE SEQUENCE [LARGE SCALE GENOMIC DNA]</scope>
    <source>
        <strain evidence="11 12">Sa2CUA2</strain>
    </source>
</reference>
<feature type="compositionally biased region" description="Polar residues" evidence="9">
    <location>
        <begin position="195"/>
        <end position="205"/>
    </location>
</feature>
<dbReference type="Pfam" id="PF11356">
    <property type="entry name" value="T2SSC"/>
    <property type="match status" value="1"/>
</dbReference>
<dbReference type="InterPro" id="IPR024961">
    <property type="entry name" value="T2SS_GspC_N"/>
</dbReference>
<evidence type="ECO:0000256" key="4">
    <source>
        <dbReference type="ARBA" id="ARBA00022519"/>
    </source>
</evidence>
<dbReference type="EMBL" id="JACSQG010000003">
    <property type="protein sequence ID" value="MBD7977390.1"/>
    <property type="molecule type" value="Genomic_DNA"/>
</dbReference>
<comment type="caution">
    <text evidence="11">The sequence shown here is derived from an EMBL/GenBank/DDBJ whole genome shotgun (WGS) entry which is preliminary data.</text>
</comment>
<evidence type="ECO:0000256" key="5">
    <source>
        <dbReference type="ARBA" id="ARBA00022692"/>
    </source>
</evidence>
<dbReference type="RefSeq" id="WP_251836151.1">
    <property type="nucleotide sequence ID" value="NZ_JACSQG010000003.1"/>
</dbReference>
<keyword evidence="5" id="KW-0812">Transmembrane</keyword>